<feature type="region of interest" description="Disordered" evidence="3">
    <location>
        <begin position="652"/>
        <end position="705"/>
    </location>
</feature>
<feature type="compositionally biased region" description="Polar residues" evidence="3">
    <location>
        <begin position="577"/>
        <end position="594"/>
    </location>
</feature>
<dbReference type="EMBL" id="JADCUA010000006">
    <property type="protein sequence ID" value="KAH9839306.1"/>
    <property type="molecule type" value="Genomic_DNA"/>
</dbReference>
<proteinExistence type="inferred from homology"/>
<dbReference type="InterPro" id="IPR017961">
    <property type="entry name" value="DNA_pol_Y-fam_little_finger"/>
</dbReference>
<feature type="region of interest" description="Disordered" evidence="3">
    <location>
        <begin position="1"/>
        <end position="22"/>
    </location>
</feature>
<dbReference type="Proteomes" id="UP000814176">
    <property type="component" value="Unassembled WGS sequence"/>
</dbReference>
<protein>
    <recommendedName>
        <fullName evidence="2">DNA polymerase kappa</fullName>
    </recommendedName>
</protein>
<feature type="region of interest" description="Disordered" evidence="3">
    <location>
        <begin position="532"/>
        <end position="616"/>
    </location>
</feature>
<dbReference type="PANTHER" id="PTHR11076">
    <property type="entry name" value="DNA REPAIR POLYMERASE UMUC / TRANSFERASE FAMILY MEMBER"/>
    <property type="match status" value="1"/>
</dbReference>
<accession>A0ABQ8KM76</accession>
<dbReference type="InterPro" id="IPR024728">
    <property type="entry name" value="PolY_HhH_motif"/>
</dbReference>
<keyword evidence="6" id="KW-1185">Reference proteome</keyword>
<dbReference type="Pfam" id="PF11799">
    <property type="entry name" value="IMS_C"/>
    <property type="match status" value="1"/>
</dbReference>
<dbReference type="InterPro" id="IPR050116">
    <property type="entry name" value="DNA_polymerase-Y"/>
</dbReference>
<dbReference type="RefSeq" id="XP_047781061.1">
    <property type="nucleotide sequence ID" value="XM_047923173.1"/>
</dbReference>
<comment type="caution">
    <text evidence="5">The sequence shown here is derived from an EMBL/GenBank/DDBJ whole genome shotgun (WGS) entry which is preliminary data.</text>
</comment>
<dbReference type="GeneID" id="72003905"/>
<dbReference type="PIRSF" id="PIRSF036603">
    <property type="entry name" value="DPol_eta"/>
    <property type="match status" value="1"/>
</dbReference>
<dbReference type="InterPro" id="IPR001126">
    <property type="entry name" value="UmuC"/>
</dbReference>
<evidence type="ECO:0000256" key="2">
    <source>
        <dbReference type="ARBA" id="ARBA00016178"/>
    </source>
</evidence>
<name>A0ABQ8KM76_9APHY</name>
<sequence length="705" mass="77830">MKAPGSDSGPNAPEPSQQTDSLLRRLAGPSVNKAGLAKDQSEINRIIAEASKGSKFYENEKRKDKELTERISRILRHRDEVVKGVDLRSVEQSVDHLLVKLEAQRDLTQIIVHVDMDAFYANVELLDNPSLKGKPFAVGKGVLTTASYEARKFGARSGMSAFIAKKLCPELILVETHFDRYMEMSKRVMDVFMRYDPTMCAAGCDEGYLNITAYCEEHQLDEEECVQEMRETVHRETNLTVSAGIAPNKMLAKICSDKNKPNGQFKLEFNSRAIKAFMRDLSIRKVPGVGRVNERLLESMGVETCGDIYMHRAVLSLMDKQFGLHFLLQAYLGIASNVVQPGTREERKSIGAERTFTSISDKDKIFQKLEEVAAELESDMTNGGWTGKTVTLKYKLDTYQVFTRAKSFDRWVSTKKEDLFAIGKELLVPELPLTLRLIGLRVTKLKDLKAEAEKKAAGIMKFFGAADGGGSPTKKRNIATKEHMNAEQLTELKHAFEDAMPGYHEEVEAEDEAEEKHDMPLDVYHVLDNVTVDDASSVGRGPRPGGRLDHRLRPPNSAPAPTPSQSSSKPTPSGPTNVRSFRASSTGPSASVRNSPGHRSRSPSRQARSTASEFSTQTCPICAKTMVTDNHGLNAHVDFCLSKEAIQEAQAASSSAATMHHAGEVGSSKGFKPRSISDLHVGSSKKRGPNSSSSAEGSVRRKRRK</sequence>
<feature type="compositionally biased region" description="Low complexity" evidence="3">
    <location>
        <begin position="563"/>
        <end position="576"/>
    </location>
</feature>
<dbReference type="InterPro" id="IPR043128">
    <property type="entry name" value="Rev_trsase/Diguanyl_cyclase"/>
</dbReference>
<dbReference type="Pfam" id="PF11798">
    <property type="entry name" value="IMS_HHH"/>
    <property type="match status" value="1"/>
</dbReference>
<dbReference type="SUPFAM" id="SSF56672">
    <property type="entry name" value="DNA/RNA polymerases"/>
    <property type="match status" value="1"/>
</dbReference>
<dbReference type="InterPro" id="IPR043502">
    <property type="entry name" value="DNA/RNA_pol_sf"/>
</dbReference>
<dbReference type="Gene3D" id="3.40.1170.60">
    <property type="match status" value="1"/>
</dbReference>
<comment type="similarity">
    <text evidence="1">Belongs to the DNA polymerase type-Y family.</text>
</comment>
<gene>
    <name evidence="5" type="ORF">C8Q71DRAFT_748907</name>
</gene>
<feature type="compositionally biased region" description="Polar residues" evidence="3">
    <location>
        <begin position="603"/>
        <end position="616"/>
    </location>
</feature>
<dbReference type="SUPFAM" id="SSF100879">
    <property type="entry name" value="Lesion bypass DNA polymerase (Y-family), little finger domain"/>
    <property type="match status" value="1"/>
</dbReference>
<dbReference type="Pfam" id="PF00817">
    <property type="entry name" value="IMS"/>
    <property type="match status" value="1"/>
</dbReference>
<dbReference type="InterPro" id="IPR022880">
    <property type="entry name" value="DNApol_IV"/>
</dbReference>
<dbReference type="Gene3D" id="1.10.150.810">
    <property type="match status" value="2"/>
</dbReference>
<dbReference type="Gene3D" id="3.30.160.60">
    <property type="entry name" value="Classic Zinc Finger"/>
    <property type="match status" value="1"/>
</dbReference>
<dbReference type="PROSITE" id="PS50173">
    <property type="entry name" value="UMUC"/>
    <property type="match status" value="1"/>
</dbReference>
<evidence type="ECO:0000313" key="6">
    <source>
        <dbReference type="Proteomes" id="UP000814176"/>
    </source>
</evidence>
<dbReference type="PANTHER" id="PTHR11076:SF33">
    <property type="entry name" value="DNA POLYMERASE KAPPA"/>
    <property type="match status" value="1"/>
</dbReference>
<evidence type="ECO:0000256" key="1">
    <source>
        <dbReference type="ARBA" id="ARBA00010945"/>
    </source>
</evidence>
<reference evidence="5 6" key="1">
    <citation type="journal article" date="2021" name="Environ. Microbiol.">
        <title>Gene family expansions and transcriptome signatures uncover fungal adaptations to wood decay.</title>
        <authorList>
            <person name="Hage H."/>
            <person name="Miyauchi S."/>
            <person name="Viragh M."/>
            <person name="Drula E."/>
            <person name="Min B."/>
            <person name="Chaduli D."/>
            <person name="Navarro D."/>
            <person name="Favel A."/>
            <person name="Norest M."/>
            <person name="Lesage-Meessen L."/>
            <person name="Balint B."/>
            <person name="Merenyi Z."/>
            <person name="de Eugenio L."/>
            <person name="Morin E."/>
            <person name="Martinez A.T."/>
            <person name="Baldrian P."/>
            <person name="Stursova M."/>
            <person name="Martinez M.J."/>
            <person name="Novotny C."/>
            <person name="Magnuson J.K."/>
            <person name="Spatafora J.W."/>
            <person name="Maurice S."/>
            <person name="Pangilinan J."/>
            <person name="Andreopoulos W."/>
            <person name="LaButti K."/>
            <person name="Hundley H."/>
            <person name="Na H."/>
            <person name="Kuo A."/>
            <person name="Barry K."/>
            <person name="Lipzen A."/>
            <person name="Henrissat B."/>
            <person name="Riley R."/>
            <person name="Ahrendt S."/>
            <person name="Nagy L.G."/>
            <person name="Grigoriev I.V."/>
            <person name="Martin F."/>
            <person name="Rosso M.N."/>
        </authorList>
    </citation>
    <scope>NUCLEOTIDE SEQUENCE [LARGE SCALE GENOMIC DNA]</scope>
    <source>
        <strain evidence="5 6">CIRM-BRFM 1785</strain>
    </source>
</reference>
<dbReference type="CDD" id="cd03586">
    <property type="entry name" value="PolY_Pol_IV_kappa"/>
    <property type="match status" value="1"/>
</dbReference>
<organism evidence="5 6">
    <name type="scientific">Rhodofomes roseus</name>
    <dbReference type="NCBI Taxonomy" id="34475"/>
    <lineage>
        <taxon>Eukaryota</taxon>
        <taxon>Fungi</taxon>
        <taxon>Dikarya</taxon>
        <taxon>Basidiomycota</taxon>
        <taxon>Agaricomycotina</taxon>
        <taxon>Agaricomycetes</taxon>
        <taxon>Polyporales</taxon>
        <taxon>Rhodofomes</taxon>
    </lineage>
</organism>
<dbReference type="NCBIfam" id="NF002677">
    <property type="entry name" value="PRK02406.1"/>
    <property type="match status" value="1"/>
</dbReference>
<dbReference type="InterPro" id="IPR036775">
    <property type="entry name" value="DNA_pol_Y-fam_lit_finger_sf"/>
</dbReference>
<evidence type="ECO:0000259" key="4">
    <source>
        <dbReference type="PROSITE" id="PS50173"/>
    </source>
</evidence>
<dbReference type="Gene3D" id="3.30.70.270">
    <property type="match status" value="1"/>
</dbReference>
<dbReference type="Gene3D" id="3.30.1490.100">
    <property type="entry name" value="DNA polymerase, Y-family, little finger domain"/>
    <property type="match status" value="1"/>
</dbReference>
<feature type="domain" description="UmuC" evidence="4">
    <location>
        <begin position="111"/>
        <end position="290"/>
    </location>
</feature>
<evidence type="ECO:0000313" key="5">
    <source>
        <dbReference type="EMBL" id="KAH9839306.1"/>
    </source>
</evidence>
<evidence type="ECO:0000256" key="3">
    <source>
        <dbReference type="SAM" id="MobiDB-lite"/>
    </source>
</evidence>